<protein>
    <submittedName>
        <fullName evidence="1">Uncharacterized protein</fullName>
    </submittedName>
</protein>
<proteinExistence type="predicted"/>
<dbReference type="EMBL" id="JBBPBN010000030">
    <property type="protein sequence ID" value="KAK9005018.1"/>
    <property type="molecule type" value="Genomic_DNA"/>
</dbReference>
<name>A0ABR2QWN4_9ROSI</name>
<sequence length="113" mass="12395">MVIASVSKKSSRLDVNFRRIRHNYIPTSSIPRKSRSLPSVVEDEHADNRVGLFFPHAKALLGGLLGNVGFEGSCILCLVHLETGGKNNCLGRCSTSLSETETCYEFSSMSCMQ</sequence>
<accession>A0ABR2QWN4</accession>
<evidence type="ECO:0000313" key="2">
    <source>
        <dbReference type="Proteomes" id="UP001396334"/>
    </source>
</evidence>
<dbReference type="Proteomes" id="UP001396334">
    <property type="component" value="Unassembled WGS sequence"/>
</dbReference>
<evidence type="ECO:0000313" key="1">
    <source>
        <dbReference type="EMBL" id="KAK9005018.1"/>
    </source>
</evidence>
<comment type="caution">
    <text evidence="1">The sequence shown here is derived from an EMBL/GenBank/DDBJ whole genome shotgun (WGS) entry which is preliminary data.</text>
</comment>
<organism evidence="1 2">
    <name type="scientific">Hibiscus sabdariffa</name>
    <name type="common">roselle</name>
    <dbReference type="NCBI Taxonomy" id="183260"/>
    <lineage>
        <taxon>Eukaryota</taxon>
        <taxon>Viridiplantae</taxon>
        <taxon>Streptophyta</taxon>
        <taxon>Embryophyta</taxon>
        <taxon>Tracheophyta</taxon>
        <taxon>Spermatophyta</taxon>
        <taxon>Magnoliopsida</taxon>
        <taxon>eudicotyledons</taxon>
        <taxon>Gunneridae</taxon>
        <taxon>Pentapetalae</taxon>
        <taxon>rosids</taxon>
        <taxon>malvids</taxon>
        <taxon>Malvales</taxon>
        <taxon>Malvaceae</taxon>
        <taxon>Malvoideae</taxon>
        <taxon>Hibiscus</taxon>
    </lineage>
</organism>
<keyword evidence="2" id="KW-1185">Reference proteome</keyword>
<reference evidence="1 2" key="1">
    <citation type="journal article" date="2024" name="G3 (Bethesda)">
        <title>Genome assembly of Hibiscus sabdariffa L. provides insights into metabolisms of medicinal natural products.</title>
        <authorList>
            <person name="Kim T."/>
        </authorList>
    </citation>
    <scope>NUCLEOTIDE SEQUENCE [LARGE SCALE GENOMIC DNA]</scope>
    <source>
        <strain evidence="1">TK-2024</strain>
        <tissue evidence="1">Old leaves</tissue>
    </source>
</reference>
<gene>
    <name evidence="1" type="ORF">V6N11_042466</name>
</gene>